<dbReference type="Proteomes" id="UP000749646">
    <property type="component" value="Unassembled WGS sequence"/>
</dbReference>
<evidence type="ECO:0000313" key="2">
    <source>
        <dbReference type="Proteomes" id="UP000749646"/>
    </source>
</evidence>
<reference evidence="1" key="1">
    <citation type="journal article" date="2020" name="Fungal Divers.">
        <title>Resolving the Mortierellaceae phylogeny through synthesis of multi-gene phylogenetics and phylogenomics.</title>
        <authorList>
            <person name="Vandepol N."/>
            <person name="Liber J."/>
            <person name="Desiro A."/>
            <person name="Na H."/>
            <person name="Kennedy M."/>
            <person name="Barry K."/>
            <person name="Grigoriev I.V."/>
            <person name="Miller A.N."/>
            <person name="O'Donnell K."/>
            <person name="Stajich J.E."/>
            <person name="Bonito G."/>
        </authorList>
    </citation>
    <scope>NUCLEOTIDE SEQUENCE</scope>
    <source>
        <strain evidence="1">MES-2147</strain>
    </source>
</reference>
<name>A0A9P6JGP0_9FUNG</name>
<keyword evidence="2" id="KW-1185">Reference proteome</keyword>
<protein>
    <submittedName>
        <fullName evidence="1">Uncharacterized protein</fullName>
    </submittedName>
</protein>
<evidence type="ECO:0000313" key="1">
    <source>
        <dbReference type="EMBL" id="KAF9974893.1"/>
    </source>
</evidence>
<organism evidence="1 2">
    <name type="scientific">Modicella reniformis</name>
    <dbReference type="NCBI Taxonomy" id="1440133"/>
    <lineage>
        <taxon>Eukaryota</taxon>
        <taxon>Fungi</taxon>
        <taxon>Fungi incertae sedis</taxon>
        <taxon>Mucoromycota</taxon>
        <taxon>Mortierellomycotina</taxon>
        <taxon>Mortierellomycetes</taxon>
        <taxon>Mortierellales</taxon>
        <taxon>Mortierellaceae</taxon>
        <taxon>Modicella</taxon>
    </lineage>
</organism>
<sequence>ALLEGGNTSHDTPEFLSNLDVDVTFITDLYNALCELHGYYTGMCMSGNLREKIEEFMVDFLDDVEIEYDDIEKDPDAVYDIELSSNLDWINHKEKVDGFIDEYHKGIINGY</sequence>
<feature type="non-terminal residue" evidence="1">
    <location>
        <position position="1"/>
    </location>
</feature>
<accession>A0A9P6JGP0</accession>
<dbReference type="EMBL" id="JAAAHW010004389">
    <property type="protein sequence ID" value="KAF9974893.1"/>
    <property type="molecule type" value="Genomic_DNA"/>
</dbReference>
<proteinExistence type="predicted"/>
<gene>
    <name evidence="1" type="ORF">BGZ65_008523</name>
</gene>
<comment type="caution">
    <text evidence="1">The sequence shown here is derived from an EMBL/GenBank/DDBJ whole genome shotgun (WGS) entry which is preliminary data.</text>
</comment>
<dbReference type="AlphaFoldDB" id="A0A9P6JGP0"/>